<dbReference type="GO" id="GO:0016818">
    <property type="term" value="F:hydrolase activity, acting on acid anhydrides, in phosphorus-containing anhydrides"/>
    <property type="evidence" value="ECO:0007669"/>
    <property type="project" value="InterPro"/>
</dbReference>
<proteinExistence type="predicted"/>
<dbReference type="GO" id="GO:0005524">
    <property type="term" value="F:ATP binding"/>
    <property type="evidence" value="ECO:0007669"/>
    <property type="project" value="InterPro"/>
</dbReference>
<comment type="caution">
    <text evidence="2">The sequence shown here is derived from an EMBL/GenBank/DDBJ whole genome shotgun (WGS) entry which is preliminary data.</text>
</comment>
<dbReference type="Gene3D" id="3.40.50.300">
    <property type="entry name" value="P-loop containing nucleotide triphosphate hydrolases"/>
    <property type="match status" value="2"/>
</dbReference>
<dbReference type="GO" id="GO:0051539">
    <property type="term" value="F:4 iron, 4 sulfur cluster binding"/>
    <property type="evidence" value="ECO:0007669"/>
    <property type="project" value="UniProtKB-KW"/>
</dbReference>
<evidence type="ECO:0000259" key="1">
    <source>
        <dbReference type="SMART" id="SM00491"/>
    </source>
</evidence>
<dbReference type="GO" id="GO:0006281">
    <property type="term" value="P:DNA repair"/>
    <property type="evidence" value="ECO:0007669"/>
    <property type="project" value="UniProtKB-KW"/>
</dbReference>
<dbReference type="Pfam" id="PF13307">
    <property type="entry name" value="Helicase_C_2"/>
    <property type="match status" value="1"/>
</dbReference>
<dbReference type="SMART" id="SM00491">
    <property type="entry name" value="HELICc2"/>
    <property type="match status" value="1"/>
</dbReference>
<dbReference type="GO" id="GO:0043139">
    <property type="term" value="F:5'-3' DNA helicase activity"/>
    <property type="evidence" value="ECO:0007669"/>
    <property type="project" value="UniProtKB-EC"/>
</dbReference>
<dbReference type="InterPro" id="IPR006555">
    <property type="entry name" value="ATP-dep_Helicase_C"/>
</dbReference>
<sequence>SREMYSSEIRKQALLDTRRFLRHDLPTVYKDMTRVNSWLIKARKKCQAAGNVLVEKEAPDDLYPLLRNFLFSAGKWLSLNVKTDYRQGLLELYHEVMGFLRIAAGYNESYATCLETVKNDLRLKLFCIDPSGHLKEAMKRSKASLFFSATMTPLNYFHKIFGCSETVQQIVIPSPFPSDNFCLLISESISTLYRERHKTKDDVVGDILAMVKQKQGNYLLFFPSYQYMAMIHSLFLSRQPEVKTIIQASGMDKRERDDFLSMFVHENHETLVGFAVMGGVFGEGIDLIGDRLSGVVIVGVGLPGISPEREMIRKYFAKQNRSGFEYAYLYPGINRVLQAAGRVIRSEN</sequence>
<evidence type="ECO:0000313" key="2">
    <source>
        <dbReference type="EMBL" id="KKK54543.1"/>
    </source>
</evidence>
<dbReference type="SUPFAM" id="SSF52540">
    <property type="entry name" value="P-loop containing nucleoside triphosphate hydrolases"/>
    <property type="match status" value="1"/>
</dbReference>
<protein>
    <recommendedName>
        <fullName evidence="1">ATP-dependent helicase C-terminal domain-containing protein</fullName>
    </recommendedName>
</protein>
<dbReference type="PANTHER" id="PTHR11472">
    <property type="entry name" value="DNA REPAIR DEAD HELICASE RAD3/XP-D SUBFAMILY MEMBER"/>
    <property type="match status" value="1"/>
</dbReference>
<dbReference type="InterPro" id="IPR045028">
    <property type="entry name" value="DinG/Rad3-like"/>
</dbReference>
<dbReference type="Gene3D" id="1.10.275.40">
    <property type="match status" value="1"/>
</dbReference>
<organism evidence="2">
    <name type="scientific">marine sediment metagenome</name>
    <dbReference type="NCBI Taxonomy" id="412755"/>
    <lineage>
        <taxon>unclassified sequences</taxon>
        <taxon>metagenomes</taxon>
        <taxon>ecological metagenomes</taxon>
    </lineage>
</organism>
<dbReference type="InterPro" id="IPR027417">
    <property type="entry name" value="P-loop_NTPase"/>
</dbReference>
<feature type="domain" description="ATP-dependent helicase C-terminal" evidence="1">
    <location>
        <begin position="225"/>
        <end position="348"/>
    </location>
</feature>
<dbReference type="AlphaFoldDB" id="A0A0F8WDE6"/>
<reference evidence="2" key="1">
    <citation type="journal article" date="2015" name="Nature">
        <title>Complex archaea that bridge the gap between prokaryotes and eukaryotes.</title>
        <authorList>
            <person name="Spang A."/>
            <person name="Saw J.H."/>
            <person name="Jorgensen S.L."/>
            <person name="Zaremba-Niedzwiedzka K."/>
            <person name="Martijn J."/>
            <person name="Lind A.E."/>
            <person name="van Eijk R."/>
            <person name="Schleper C."/>
            <person name="Guy L."/>
            <person name="Ettema T.J."/>
        </authorList>
    </citation>
    <scope>NUCLEOTIDE SEQUENCE</scope>
</reference>
<feature type="non-terminal residue" evidence="2">
    <location>
        <position position="1"/>
    </location>
</feature>
<dbReference type="GO" id="GO:0003677">
    <property type="term" value="F:DNA binding"/>
    <property type="evidence" value="ECO:0007669"/>
    <property type="project" value="UniProtKB-KW"/>
</dbReference>
<gene>
    <name evidence="2" type="ORF">LCGC14_3083650</name>
</gene>
<accession>A0A0F8WDE6</accession>
<name>A0A0F8WDE6_9ZZZZ</name>
<feature type="non-terminal residue" evidence="2">
    <location>
        <position position="348"/>
    </location>
</feature>
<dbReference type="PANTHER" id="PTHR11472:SF34">
    <property type="entry name" value="REGULATOR OF TELOMERE ELONGATION HELICASE 1"/>
    <property type="match status" value="1"/>
</dbReference>
<dbReference type="EMBL" id="LAZR01065941">
    <property type="protein sequence ID" value="KKK54543.1"/>
    <property type="molecule type" value="Genomic_DNA"/>
</dbReference>